<feature type="compositionally biased region" description="Polar residues" evidence="2">
    <location>
        <begin position="509"/>
        <end position="520"/>
    </location>
</feature>
<proteinExistence type="predicted"/>
<evidence type="ECO:0000259" key="3">
    <source>
        <dbReference type="PROSITE" id="PS50089"/>
    </source>
</evidence>
<evidence type="ECO:0000256" key="2">
    <source>
        <dbReference type="SAM" id="MobiDB-lite"/>
    </source>
</evidence>
<evidence type="ECO:0000313" key="5">
    <source>
        <dbReference type="Proteomes" id="UP000655225"/>
    </source>
</evidence>
<dbReference type="AlphaFoldDB" id="A0A834YRQ5"/>
<dbReference type="OrthoDB" id="1887047at2759"/>
<feature type="region of interest" description="Disordered" evidence="2">
    <location>
        <begin position="603"/>
        <end position="623"/>
    </location>
</feature>
<dbReference type="PANTHER" id="PTHR31150:SF19">
    <property type="entry name" value="RING-TYPE DOMAIN-CONTAINING PROTEIN"/>
    <property type="match status" value="1"/>
</dbReference>
<comment type="caution">
    <text evidence="4">The sequence shown here is derived from an EMBL/GenBank/DDBJ whole genome shotgun (WGS) entry which is preliminary data.</text>
</comment>
<keyword evidence="1" id="KW-0862">Zinc</keyword>
<keyword evidence="5" id="KW-1185">Reference proteome</keyword>
<keyword evidence="1" id="KW-0863">Zinc-finger</keyword>
<feature type="compositionally biased region" description="Basic residues" evidence="2">
    <location>
        <begin position="551"/>
        <end position="560"/>
    </location>
</feature>
<organism evidence="4 5">
    <name type="scientific">Tetracentron sinense</name>
    <name type="common">Spur-leaf</name>
    <dbReference type="NCBI Taxonomy" id="13715"/>
    <lineage>
        <taxon>Eukaryota</taxon>
        <taxon>Viridiplantae</taxon>
        <taxon>Streptophyta</taxon>
        <taxon>Embryophyta</taxon>
        <taxon>Tracheophyta</taxon>
        <taxon>Spermatophyta</taxon>
        <taxon>Magnoliopsida</taxon>
        <taxon>Trochodendrales</taxon>
        <taxon>Trochodendraceae</taxon>
        <taxon>Tetracentron</taxon>
    </lineage>
</organism>
<dbReference type="InterPro" id="IPR001841">
    <property type="entry name" value="Znf_RING"/>
</dbReference>
<evidence type="ECO:0000256" key="1">
    <source>
        <dbReference type="PROSITE-ProRule" id="PRU00175"/>
    </source>
</evidence>
<keyword evidence="1" id="KW-0479">Metal-binding</keyword>
<dbReference type="PANTHER" id="PTHR31150">
    <property type="entry name" value="EXPRESSED PROTEIN"/>
    <property type="match status" value="1"/>
</dbReference>
<reference evidence="4 5" key="1">
    <citation type="submission" date="2020-04" db="EMBL/GenBank/DDBJ databases">
        <title>Plant Genome Project.</title>
        <authorList>
            <person name="Zhang R.-G."/>
        </authorList>
    </citation>
    <scope>NUCLEOTIDE SEQUENCE [LARGE SCALE GENOMIC DNA]</scope>
    <source>
        <strain evidence="4">YNK0</strain>
        <tissue evidence="4">Leaf</tissue>
    </source>
</reference>
<sequence length="718" mass="76724">MPGGQTSTSEAENSSHQQLLMKILSNKEWILDDPCALSDQEYRVDYSMETDDLNPARNPPATASPIHQNEESRVCITTESEASVSFRDSVNHIGTMHNDNSARVDHNPILFGSLPIYPRPAGNMTGTYQPYVHGVTGNGDNVMSGATHFNTFQNPQIDSSVSIRDNSTVGFQTNSLGGTANGTNSFPYELQFDDIRRQQIHGNFLSVGGNTHLASHSYDRGESTIANNVMCNAVQSNSLNFPEHIDGNFLSLGFGGNTAAGYQSNVHGRGIYINNERPVATQSNNFHGSQSDGSFSSLCHNMGGGFPSPGPYMVGSFSSPGHNMGGRSGFPSPGHNLAGGFPSLGHNMGGSFPGLGHSMGGSFPSLGHNIGGWTRSNNDGGITCGTNAGPSSSPFNIFHTPQGDVQQYFPMPSNRILGVGGNRDARSTNIVPYRGYQGYPTVALGPPSIIQAGFLDNEEARLSRIESAYTTVTRTPNEPDYTQVQQGYLDTLRSFPIESSVISPIVGSIRSTSGRDQSGQPFPANDGTVAQSAESLGLADRRRWGRPASKSIHHISHQGHKPGLSQKSRLAQSGKDLLGPDVASGKPVPVAERSGLTQTSKFLRGPRVNRGGNQPTSYTPPTPRSFVGHIPSSNSTNPIHHLRWKGLDGPHSSVGQNCPLCKRDLSYTPTGPVSQPSIPPSVAILPCGHAFHDDCLLLITPKEQSKDPPCIPCSIDKF</sequence>
<dbReference type="PROSITE" id="PS50089">
    <property type="entry name" value="ZF_RING_2"/>
    <property type="match status" value="1"/>
</dbReference>
<gene>
    <name evidence="4" type="ORF">HHK36_021231</name>
</gene>
<feature type="domain" description="RING-type" evidence="3">
    <location>
        <begin position="658"/>
        <end position="714"/>
    </location>
</feature>
<dbReference type="GO" id="GO:0008270">
    <property type="term" value="F:zinc ion binding"/>
    <property type="evidence" value="ECO:0007669"/>
    <property type="project" value="UniProtKB-KW"/>
</dbReference>
<protein>
    <recommendedName>
        <fullName evidence="3">RING-type domain-containing protein</fullName>
    </recommendedName>
</protein>
<dbReference type="SUPFAM" id="SSF57850">
    <property type="entry name" value="RING/U-box"/>
    <property type="match status" value="1"/>
</dbReference>
<evidence type="ECO:0000313" key="4">
    <source>
        <dbReference type="EMBL" id="KAF8392990.1"/>
    </source>
</evidence>
<feature type="region of interest" description="Disordered" evidence="2">
    <location>
        <begin position="509"/>
        <end position="589"/>
    </location>
</feature>
<accession>A0A834YRQ5</accession>
<dbReference type="OMA" id="SKITHAD"/>
<dbReference type="EMBL" id="JABCRI010000015">
    <property type="protein sequence ID" value="KAF8392990.1"/>
    <property type="molecule type" value="Genomic_DNA"/>
</dbReference>
<name>A0A834YRQ5_TETSI</name>
<dbReference type="Proteomes" id="UP000655225">
    <property type="component" value="Unassembled WGS sequence"/>
</dbReference>